<dbReference type="SMART" id="SM00417">
    <property type="entry name" value="H4"/>
    <property type="match status" value="1"/>
</dbReference>
<dbReference type="CDD" id="cd22912">
    <property type="entry name" value="HFD_H4"/>
    <property type="match status" value="1"/>
</dbReference>
<comment type="function">
    <text evidence="1 10">Core component of nucleosome. Nucleosomes wrap and compact DNA into chromatin, limiting DNA accessibility to the cellular machineries which require DNA as a template. Histones thereby play a central role in transcription regulation, DNA repair, DNA replication and chromosomal stability. DNA accessibility is regulated via a complex set of post-translational modifications of histones, also called histone code, and nucleosome remodeling.</text>
</comment>
<keyword evidence="8 10" id="KW-0539">Nucleus</keyword>
<comment type="subcellular location">
    <subcellularLocation>
        <location evidence="3">Chromosome</location>
    </subcellularLocation>
    <subcellularLocation>
        <location evidence="2">Nucleus</location>
    </subcellularLocation>
</comment>
<evidence type="ECO:0000313" key="12">
    <source>
        <dbReference type="EMBL" id="OBU00257.2"/>
    </source>
</evidence>
<keyword evidence="9 10" id="KW-0544">Nucleosome core</keyword>
<protein>
    <recommendedName>
        <fullName evidence="10">Histone H4</fullName>
    </recommendedName>
</protein>
<evidence type="ECO:0000256" key="1">
    <source>
        <dbReference type="ARBA" id="ARBA00002001"/>
    </source>
</evidence>
<comment type="subunit">
    <text evidence="5 10">The nucleosome is a histone octamer containing two molecules each of H2A, H2B, H3 and H4 assembled in one H3-H4 heterotetramer and two H2A-H2B heterodimers. The octamer wraps approximately 147 bp of DNA.</text>
</comment>
<dbReference type="STRING" id="342668.A0A1B8GWQ6"/>
<organism evidence="12 13">
    <name type="scientific">Pseudogymnoascus verrucosus</name>
    <dbReference type="NCBI Taxonomy" id="342668"/>
    <lineage>
        <taxon>Eukaryota</taxon>
        <taxon>Fungi</taxon>
        <taxon>Dikarya</taxon>
        <taxon>Ascomycota</taxon>
        <taxon>Pezizomycotina</taxon>
        <taxon>Leotiomycetes</taxon>
        <taxon>Thelebolales</taxon>
        <taxon>Thelebolaceae</taxon>
        <taxon>Pseudogymnoascus</taxon>
    </lineage>
</organism>
<evidence type="ECO:0000256" key="5">
    <source>
        <dbReference type="ARBA" id="ARBA00011538"/>
    </source>
</evidence>
<evidence type="ECO:0000256" key="3">
    <source>
        <dbReference type="ARBA" id="ARBA00004286"/>
    </source>
</evidence>
<dbReference type="FunFam" id="1.10.20.10:FF:000012">
    <property type="entry name" value="Histone H4"/>
    <property type="match status" value="1"/>
</dbReference>
<dbReference type="PANTHER" id="PTHR10484">
    <property type="entry name" value="HISTONE H4"/>
    <property type="match status" value="1"/>
</dbReference>
<evidence type="ECO:0000256" key="7">
    <source>
        <dbReference type="ARBA" id="ARBA00023125"/>
    </source>
</evidence>
<gene>
    <name evidence="12" type="ORF">VE01_01610</name>
</gene>
<feature type="region of interest" description="Disordered" evidence="11">
    <location>
        <begin position="20"/>
        <end position="40"/>
    </location>
</feature>
<dbReference type="InterPro" id="IPR001951">
    <property type="entry name" value="Histone_H4"/>
</dbReference>
<proteinExistence type="inferred from homology"/>
<dbReference type="GO" id="GO:0000786">
    <property type="term" value="C:nucleosome"/>
    <property type="evidence" value="ECO:0007669"/>
    <property type="project" value="UniProtKB-KW"/>
</dbReference>
<dbReference type="Gene3D" id="1.10.20.10">
    <property type="entry name" value="Histone, subunit A"/>
    <property type="match status" value="1"/>
</dbReference>
<dbReference type="GeneID" id="28834996"/>
<evidence type="ECO:0000256" key="2">
    <source>
        <dbReference type="ARBA" id="ARBA00004123"/>
    </source>
</evidence>
<keyword evidence="7 10" id="KW-0238">DNA-binding</keyword>
<evidence type="ECO:0000256" key="6">
    <source>
        <dbReference type="ARBA" id="ARBA00022454"/>
    </source>
</evidence>
<evidence type="ECO:0000256" key="4">
    <source>
        <dbReference type="ARBA" id="ARBA00006564"/>
    </source>
</evidence>
<reference evidence="12 13" key="1">
    <citation type="submission" date="2016-03" db="EMBL/GenBank/DDBJ databases">
        <title>Comparative genomics of Pseudogymnoascus destructans, the fungus causing white-nose syndrome of bats.</title>
        <authorList>
            <person name="Palmer J.M."/>
            <person name="Drees K.P."/>
            <person name="Foster J.T."/>
            <person name="Lindner D.L."/>
        </authorList>
    </citation>
    <scope>NUCLEOTIDE SEQUENCE [LARGE SCALE GENOMIC DNA]</scope>
    <source>
        <strain evidence="12 13">UAMH 10579</strain>
    </source>
</reference>
<dbReference type="SUPFAM" id="SSF47113">
    <property type="entry name" value="Histone-fold"/>
    <property type="match status" value="1"/>
</dbReference>
<evidence type="ECO:0000313" key="13">
    <source>
        <dbReference type="Proteomes" id="UP000091956"/>
    </source>
</evidence>
<dbReference type="EMBL" id="KV460209">
    <property type="protein sequence ID" value="OBU00257.2"/>
    <property type="molecule type" value="Genomic_DNA"/>
</dbReference>
<dbReference type="AlphaFoldDB" id="A0A1B8GWQ6"/>
<evidence type="ECO:0000256" key="11">
    <source>
        <dbReference type="SAM" id="MobiDB-lite"/>
    </source>
</evidence>
<accession>A0A1B8GWQ6</accession>
<dbReference type="GO" id="GO:0003677">
    <property type="term" value="F:DNA binding"/>
    <property type="evidence" value="ECO:0007669"/>
    <property type="project" value="UniProtKB-KW"/>
</dbReference>
<dbReference type="Proteomes" id="UP000091956">
    <property type="component" value="Unassembled WGS sequence"/>
</dbReference>
<evidence type="ECO:0000256" key="9">
    <source>
        <dbReference type="ARBA" id="ARBA00023269"/>
    </source>
</evidence>
<keyword evidence="13" id="KW-1185">Reference proteome</keyword>
<dbReference type="RefSeq" id="XP_059320016.1">
    <property type="nucleotide sequence ID" value="XM_059463375.1"/>
</dbReference>
<evidence type="ECO:0000256" key="8">
    <source>
        <dbReference type="ARBA" id="ARBA00023242"/>
    </source>
</evidence>
<dbReference type="GO" id="GO:0046982">
    <property type="term" value="F:protein heterodimerization activity"/>
    <property type="evidence" value="ECO:0007669"/>
    <property type="project" value="InterPro"/>
</dbReference>
<comment type="similarity">
    <text evidence="4 10">Belongs to the histone H4 family.</text>
</comment>
<evidence type="ECO:0000256" key="10">
    <source>
        <dbReference type="RuleBase" id="RU000528"/>
    </source>
</evidence>
<keyword evidence="6 10" id="KW-0158">Chromosome</keyword>
<reference evidence="13" key="2">
    <citation type="journal article" date="2018" name="Nat. Commun.">
        <title>Extreme sensitivity to ultraviolet light in the fungal pathogen causing white-nose syndrome of bats.</title>
        <authorList>
            <person name="Palmer J.M."/>
            <person name="Drees K.P."/>
            <person name="Foster J.T."/>
            <person name="Lindner D.L."/>
        </authorList>
    </citation>
    <scope>NUCLEOTIDE SEQUENCE [LARGE SCALE GENOMIC DNA]</scope>
    <source>
        <strain evidence="13">UAMH 10579</strain>
    </source>
</reference>
<dbReference type="GO" id="GO:0030527">
    <property type="term" value="F:structural constituent of chromatin"/>
    <property type="evidence" value="ECO:0007669"/>
    <property type="project" value="InterPro"/>
</dbReference>
<dbReference type="InterPro" id="IPR009072">
    <property type="entry name" value="Histone-fold"/>
</dbReference>
<sequence length="141" mass="15333">MTGRGKGGAFGGAGGKSRFGGAGKGTAVPNSSGTRGVGARRYRKIMRDTIHGITKNDIKRLARRGGVKRISAMIYDDTREAMKAHLQLILKDCVIFIEHANRKTVTVGDVLFALKRIGRPIYGFGNGYLQSDAPNRKKRKD</sequence>
<dbReference type="GO" id="GO:0005634">
    <property type="term" value="C:nucleus"/>
    <property type="evidence" value="ECO:0007669"/>
    <property type="project" value="UniProtKB-SubCell"/>
</dbReference>
<name>A0A1B8GWQ6_9PEZI</name>
<dbReference type="PRINTS" id="PR00623">
    <property type="entry name" value="HISTONEH4"/>
</dbReference>